<sequence length="167" mass="18181">MEYMFMPLRRYAEFSGRSRRMEFWMFAVLQFLISLVFVALFILLGGGLLALSSSDPTSALAAGGAVVGLAILYILVSLALLIPALAVSVRRLHDSNRSGWWLWIFWGPYLLSLVTTSVESDALTGILGLILIAGSIVLLVFYFLGGTPGPNRYGEDPKGRGTADTFA</sequence>
<feature type="transmembrane region" description="Helical" evidence="1">
    <location>
        <begin position="99"/>
        <end position="116"/>
    </location>
</feature>
<dbReference type="GO" id="GO:0005886">
    <property type="term" value="C:plasma membrane"/>
    <property type="evidence" value="ECO:0007669"/>
    <property type="project" value="TreeGrafter"/>
</dbReference>
<comment type="caution">
    <text evidence="2">The sequence shown here is derived from an EMBL/GenBank/DDBJ whole genome shotgun (WGS) entry which is preliminary data.</text>
</comment>
<evidence type="ECO:0000313" key="2">
    <source>
        <dbReference type="EMBL" id="RED15341.1"/>
    </source>
</evidence>
<protein>
    <submittedName>
        <fullName evidence="2">Uncharacterized membrane protein YhaH (DUF805 family)</fullName>
    </submittedName>
</protein>
<gene>
    <name evidence="2" type="ORF">DFR46_0329</name>
</gene>
<dbReference type="OrthoDB" id="9812349at2"/>
<dbReference type="InterPro" id="IPR008523">
    <property type="entry name" value="DUF805"/>
</dbReference>
<dbReference type="AlphaFoldDB" id="A0A3D9FE71"/>
<accession>A0A3D9FE71</accession>
<keyword evidence="1" id="KW-1133">Transmembrane helix</keyword>
<dbReference type="PANTHER" id="PTHR34980">
    <property type="entry name" value="INNER MEMBRANE PROTEIN-RELATED-RELATED"/>
    <property type="match status" value="1"/>
</dbReference>
<feature type="transmembrane region" description="Helical" evidence="1">
    <location>
        <begin position="122"/>
        <end position="144"/>
    </location>
</feature>
<organism evidence="2 3">
    <name type="scientific">Parasphingopyxis lamellibrachiae</name>
    <dbReference type="NCBI Taxonomy" id="680125"/>
    <lineage>
        <taxon>Bacteria</taxon>
        <taxon>Pseudomonadati</taxon>
        <taxon>Pseudomonadota</taxon>
        <taxon>Alphaproteobacteria</taxon>
        <taxon>Sphingomonadales</taxon>
        <taxon>Sphingomonadaceae</taxon>
        <taxon>Parasphingopyxis</taxon>
    </lineage>
</organism>
<dbReference type="EMBL" id="QRDP01000004">
    <property type="protein sequence ID" value="RED15341.1"/>
    <property type="molecule type" value="Genomic_DNA"/>
</dbReference>
<keyword evidence="1" id="KW-0812">Transmembrane</keyword>
<evidence type="ECO:0000313" key="3">
    <source>
        <dbReference type="Proteomes" id="UP000256310"/>
    </source>
</evidence>
<name>A0A3D9FE71_9SPHN</name>
<dbReference type="Pfam" id="PF05656">
    <property type="entry name" value="DUF805"/>
    <property type="match status" value="1"/>
</dbReference>
<feature type="transmembrane region" description="Helical" evidence="1">
    <location>
        <begin position="60"/>
        <end position="87"/>
    </location>
</feature>
<keyword evidence="3" id="KW-1185">Reference proteome</keyword>
<proteinExistence type="predicted"/>
<reference evidence="2 3" key="1">
    <citation type="submission" date="2018-07" db="EMBL/GenBank/DDBJ databases">
        <title>Genomic Encyclopedia of Type Strains, Phase IV (KMG-IV): sequencing the most valuable type-strain genomes for metagenomic binning, comparative biology and taxonomic classification.</title>
        <authorList>
            <person name="Goeker M."/>
        </authorList>
    </citation>
    <scope>NUCLEOTIDE SEQUENCE [LARGE SCALE GENOMIC DNA]</scope>
    <source>
        <strain evidence="2 3">DSM 26725</strain>
    </source>
</reference>
<keyword evidence="1" id="KW-0472">Membrane</keyword>
<evidence type="ECO:0000256" key="1">
    <source>
        <dbReference type="SAM" id="Phobius"/>
    </source>
</evidence>
<dbReference type="Proteomes" id="UP000256310">
    <property type="component" value="Unassembled WGS sequence"/>
</dbReference>
<dbReference type="PANTHER" id="PTHR34980:SF2">
    <property type="entry name" value="INNER MEMBRANE PROTEIN YHAH-RELATED"/>
    <property type="match status" value="1"/>
</dbReference>
<dbReference type="RefSeq" id="WP_116234873.1">
    <property type="nucleotide sequence ID" value="NZ_QRDP01000004.1"/>
</dbReference>